<dbReference type="InterPro" id="IPR050336">
    <property type="entry name" value="Chromosome_partition/occlusion"/>
</dbReference>
<keyword evidence="6" id="KW-1185">Reference proteome</keyword>
<gene>
    <name evidence="5" type="primary">spo0J</name>
    <name evidence="5" type="ORF">AM1BK_16590</name>
</gene>
<name>A0ABQ3N1X9_9BACI</name>
<dbReference type="InterPro" id="IPR003115">
    <property type="entry name" value="ParB_N"/>
</dbReference>
<accession>A0ABQ3N1X9</accession>
<dbReference type="InterPro" id="IPR041468">
    <property type="entry name" value="HTH_ParB/Spo0J"/>
</dbReference>
<evidence type="ECO:0000256" key="2">
    <source>
        <dbReference type="ARBA" id="ARBA00022829"/>
    </source>
</evidence>
<evidence type="ECO:0000313" key="6">
    <source>
        <dbReference type="Proteomes" id="UP000637074"/>
    </source>
</evidence>
<sequence>MAKGLGKGLGKGLDAIFSNMEAGKEETVQEIKIKELRPNPYQPRKYFQQEAIDELKASIIEHGILQPIIVRKSIKGYEIVVGERRYRAAKEAKLTTVPAVVRELTEQQMMELAVLENLQREDLNPIEEGQAYQTLMDKLDLTQEEVAKRLGKSRPHVANHIRLLSLPPKIQELISDGKISMGHGRALLGLRNKATLPMVVEKVINESMNVRQLEKWIQQLNENVPRETKQPEKKKDVFILEREHSLRERFGTSVTIKQNKNKGKIEIEFFSQDDLERILEILGQEHESL</sequence>
<dbReference type="Gene3D" id="1.10.10.2830">
    <property type="match status" value="1"/>
</dbReference>
<dbReference type="SMART" id="SM00470">
    <property type="entry name" value="ParB"/>
    <property type="match status" value="1"/>
</dbReference>
<dbReference type="NCBIfam" id="TIGR00180">
    <property type="entry name" value="parB_part"/>
    <property type="match status" value="1"/>
</dbReference>
<dbReference type="CDD" id="cd16393">
    <property type="entry name" value="SPO0J_N"/>
    <property type="match status" value="1"/>
</dbReference>
<dbReference type="SUPFAM" id="SSF110849">
    <property type="entry name" value="ParB/Sulfiredoxin"/>
    <property type="match status" value="1"/>
</dbReference>
<comment type="similarity">
    <text evidence="1">Belongs to the ParB family.</text>
</comment>
<dbReference type="InterPro" id="IPR036086">
    <property type="entry name" value="ParB/Sulfiredoxin_sf"/>
</dbReference>
<dbReference type="Pfam" id="PF02195">
    <property type="entry name" value="ParB_N"/>
    <property type="match status" value="1"/>
</dbReference>
<feature type="domain" description="ParB-like N-terminal" evidence="4">
    <location>
        <begin position="29"/>
        <end position="118"/>
    </location>
</feature>
<dbReference type="EMBL" id="BNDS01000005">
    <property type="protein sequence ID" value="GHH98116.1"/>
    <property type="molecule type" value="Genomic_DNA"/>
</dbReference>
<dbReference type="Proteomes" id="UP000637074">
    <property type="component" value="Unassembled WGS sequence"/>
</dbReference>
<reference evidence="5 6" key="1">
    <citation type="journal article" date="2022" name="Int. J. Syst. Evol. Microbiol.">
        <title>Neobacillus kokaensis sp. nov., isolated from soil.</title>
        <authorList>
            <person name="Yuki K."/>
            <person name="Matsubara H."/>
            <person name="Yamaguchi S."/>
        </authorList>
    </citation>
    <scope>NUCLEOTIDE SEQUENCE [LARGE SCALE GENOMIC DNA]</scope>
    <source>
        <strain evidence="5 6">LOB 377</strain>
    </source>
</reference>
<protein>
    <submittedName>
        <fullName evidence="5">Stage 0 sporulation protein J</fullName>
    </submittedName>
</protein>
<dbReference type="InterPro" id="IPR004437">
    <property type="entry name" value="ParB/RepB/Spo0J"/>
</dbReference>
<dbReference type="SUPFAM" id="SSF109709">
    <property type="entry name" value="KorB DNA-binding domain-like"/>
    <property type="match status" value="1"/>
</dbReference>
<keyword evidence="3" id="KW-0238">DNA-binding</keyword>
<evidence type="ECO:0000256" key="1">
    <source>
        <dbReference type="ARBA" id="ARBA00006295"/>
    </source>
</evidence>
<evidence type="ECO:0000256" key="3">
    <source>
        <dbReference type="ARBA" id="ARBA00023125"/>
    </source>
</evidence>
<dbReference type="Pfam" id="PF23552">
    <property type="entry name" value="ParB_C"/>
    <property type="match status" value="1"/>
</dbReference>
<comment type="caution">
    <text evidence="5">The sequence shown here is derived from an EMBL/GenBank/DDBJ whole genome shotgun (WGS) entry which is preliminary data.</text>
</comment>
<dbReference type="InterPro" id="IPR057240">
    <property type="entry name" value="ParB_dimer_C"/>
</dbReference>
<dbReference type="PANTHER" id="PTHR33375">
    <property type="entry name" value="CHROMOSOME-PARTITIONING PROTEIN PARB-RELATED"/>
    <property type="match status" value="1"/>
</dbReference>
<dbReference type="Gene3D" id="3.90.1530.30">
    <property type="match status" value="1"/>
</dbReference>
<dbReference type="PANTHER" id="PTHR33375:SF1">
    <property type="entry name" value="CHROMOSOME-PARTITIONING PROTEIN PARB-RELATED"/>
    <property type="match status" value="1"/>
</dbReference>
<evidence type="ECO:0000313" key="5">
    <source>
        <dbReference type="EMBL" id="GHH98116.1"/>
    </source>
</evidence>
<evidence type="ECO:0000259" key="4">
    <source>
        <dbReference type="SMART" id="SM00470"/>
    </source>
</evidence>
<keyword evidence="2" id="KW-0159">Chromosome partition</keyword>
<proteinExistence type="inferred from homology"/>
<organism evidence="5 6">
    <name type="scientific">Neobacillus kokaensis</name>
    <dbReference type="NCBI Taxonomy" id="2759023"/>
    <lineage>
        <taxon>Bacteria</taxon>
        <taxon>Bacillati</taxon>
        <taxon>Bacillota</taxon>
        <taxon>Bacilli</taxon>
        <taxon>Bacillales</taxon>
        <taxon>Bacillaceae</taxon>
        <taxon>Neobacillus</taxon>
    </lineage>
</organism>
<dbReference type="Pfam" id="PF17762">
    <property type="entry name" value="HTH_ParB"/>
    <property type="match status" value="1"/>
</dbReference>